<dbReference type="Proteomes" id="UP000739411">
    <property type="component" value="Unassembled WGS sequence"/>
</dbReference>
<dbReference type="EMBL" id="JADJMS010000028">
    <property type="protein sequence ID" value="MBK7415939.1"/>
    <property type="molecule type" value="Genomic_DNA"/>
</dbReference>
<evidence type="ECO:0000256" key="2">
    <source>
        <dbReference type="ARBA" id="ARBA00022692"/>
    </source>
</evidence>
<evidence type="ECO:0000256" key="5">
    <source>
        <dbReference type="SAM" id="Phobius"/>
    </source>
</evidence>
<keyword evidence="3 5" id="KW-1133">Transmembrane helix</keyword>
<evidence type="ECO:0000256" key="1">
    <source>
        <dbReference type="ARBA" id="ARBA00004141"/>
    </source>
</evidence>
<feature type="transmembrane region" description="Helical" evidence="5">
    <location>
        <begin position="184"/>
        <end position="200"/>
    </location>
</feature>
<keyword evidence="4 5" id="KW-0472">Membrane</keyword>
<feature type="transmembrane region" description="Helical" evidence="5">
    <location>
        <begin position="60"/>
        <end position="77"/>
    </location>
</feature>
<feature type="transmembrane region" description="Helical" evidence="5">
    <location>
        <begin position="355"/>
        <end position="375"/>
    </location>
</feature>
<keyword evidence="2 5" id="KW-0812">Transmembrane</keyword>
<dbReference type="Pfam" id="PF04932">
    <property type="entry name" value="Wzy_C"/>
    <property type="match status" value="1"/>
</dbReference>
<organism evidence="7 8">
    <name type="scientific">Candidatus Dechloromonas phosphorivorans</name>
    <dbReference type="NCBI Taxonomy" id="2899244"/>
    <lineage>
        <taxon>Bacteria</taxon>
        <taxon>Pseudomonadati</taxon>
        <taxon>Pseudomonadota</taxon>
        <taxon>Betaproteobacteria</taxon>
        <taxon>Rhodocyclales</taxon>
        <taxon>Azonexaceae</taxon>
        <taxon>Dechloromonas</taxon>
    </lineage>
</organism>
<feature type="transmembrane region" description="Helical" evidence="5">
    <location>
        <begin position="37"/>
        <end position="53"/>
    </location>
</feature>
<evidence type="ECO:0000259" key="6">
    <source>
        <dbReference type="Pfam" id="PF04932"/>
    </source>
</evidence>
<feature type="transmembrane region" description="Helical" evidence="5">
    <location>
        <begin position="12"/>
        <end position="31"/>
    </location>
</feature>
<feature type="transmembrane region" description="Helical" evidence="5">
    <location>
        <begin position="231"/>
        <end position="254"/>
    </location>
</feature>
<comment type="caution">
    <text evidence="7">The sequence shown here is derived from an EMBL/GenBank/DDBJ whole genome shotgun (WGS) entry which is preliminary data.</text>
</comment>
<dbReference type="GO" id="GO:0016020">
    <property type="term" value="C:membrane"/>
    <property type="evidence" value="ECO:0007669"/>
    <property type="project" value="UniProtKB-SubCell"/>
</dbReference>
<feature type="domain" description="O-antigen ligase-related" evidence="6">
    <location>
        <begin position="191"/>
        <end position="332"/>
    </location>
</feature>
<name>A0A935MTR5_9RHOO</name>
<dbReference type="PANTHER" id="PTHR37422">
    <property type="entry name" value="TEICHURONIC ACID BIOSYNTHESIS PROTEIN TUAE"/>
    <property type="match status" value="1"/>
</dbReference>
<accession>A0A935MTR5</accession>
<evidence type="ECO:0000256" key="3">
    <source>
        <dbReference type="ARBA" id="ARBA00022989"/>
    </source>
</evidence>
<dbReference type="PANTHER" id="PTHR37422:SF13">
    <property type="entry name" value="LIPOPOLYSACCHARIDE BIOSYNTHESIS PROTEIN PA4999-RELATED"/>
    <property type="match status" value="1"/>
</dbReference>
<feature type="transmembrane region" description="Helical" evidence="5">
    <location>
        <begin position="89"/>
        <end position="107"/>
    </location>
</feature>
<dbReference type="AlphaFoldDB" id="A0A935MTR5"/>
<feature type="transmembrane region" description="Helical" evidence="5">
    <location>
        <begin position="159"/>
        <end position="177"/>
    </location>
</feature>
<feature type="transmembrane region" description="Helical" evidence="5">
    <location>
        <begin position="319"/>
        <end position="343"/>
    </location>
</feature>
<protein>
    <submittedName>
        <fullName evidence="7">O-antigen ligase family protein</fullName>
    </submittedName>
</protein>
<evidence type="ECO:0000256" key="4">
    <source>
        <dbReference type="ARBA" id="ARBA00023136"/>
    </source>
</evidence>
<feature type="transmembrane region" description="Helical" evidence="5">
    <location>
        <begin position="119"/>
        <end position="139"/>
    </location>
</feature>
<dbReference type="GO" id="GO:0016874">
    <property type="term" value="F:ligase activity"/>
    <property type="evidence" value="ECO:0007669"/>
    <property type="project" value="UniProtKB-KW"/>
</dbReference>
<dbReference type="InterPro" id="IPR007016">
    <property type="entry name" value="O-antigen_ligase-rel_domated"/>
</dbReference>
<sequence length="404" mass="44179">MLRLFDKARRAAPLLAEISLMFFLIGLFFPVKTAQSLGWAGIVLSGLVSLINRPQLGRNWAWVTACGLMLFAGWWGMQVSPEPQMSWRAFWGYQTIGKGMLCAMMLVSIQFSPIQIRRLLGFLLVMLIARNLAMMIYGYQHPVFLGGADYSNQILLLGYRSQGDHILVLFPFVLAAVFCWRKHINAALGLMVFEIALLASTGWRGAWLGFAGACLLLLVLFRAWRILAGLVIGALSVGAISLLASADNIVALAIKRGFGDSQRAETVWRPVLDMISQSGWQGYGFGQARYLELIAAYSSAHQEKNIPIYGDAHNMVLNFAMAAGWLGALAFVSVVTSGIVLCLQRLRDKNLLPEQSILLAGTAAGWLGTYGLLGLTDQPHYNNLAVLAVLTSVALASNREVNPA</sequence>
<gene>
    <name evidence="7" type="ORF">IPJ38_13305</name>
</gene>
<evidence type="ECO:0000313" key="8">
    <source>
        <dbReference type="Proteomes" id="UP000739411"/>
    </source>
</evidence>
<comment type="subcellular location">
    <subcellularLocation>
        <location evidence="1">Membrane</location>
        <topology evidence="1">Multi-pass membrane protein</topology>
    </subcellularLocation>
</comment>
<reference evidence="7 8" key="1">
    <citation type="submission" date="2020-10" db="EMBL/GenBank/DDBJ databases">
        <title>Connecting structure to function with the recovery of over 1000 high-quality activated sludge metagenome-assembled genomes encoding full-length rRNA genes using long-read sequencing.</title>
        <authorList>
            <person name="Singleton C.M."/>
            <person name="Petriglieri F."/>
            <person name="Kristensen J.M."/>
            <person name="Kirkegaard R.H."/>
            <person name="Michaelsen T.Y."/>
            <person name="Andersen M.H."/>
            <person name="Karst S.M."/>
            <person name="Dueholm M.S."/>
            <person name="Nielsen P.H."/>
            <person name="Albertsen M."/>
        </authorList>
    </citation>
    <scope>NUCLEOTIDE SEQUENCE [LARGE SCALE GENOMIC DNA]</scope>
    <source>
        <strain evidence="7">EsbW_18-Q3-R4-48_BATAC.463</strain>
    </source>
</reference>
<keyword evidence="7" id="KW-0436">Ligase</keyword>
<proteinExistence type="predicted"/>
<dbReference type="InterPro" id="IPR051533">
    <property type="entry name" value="WaaL-like"/>
</dbReference>
<evidence type="ECO:0000313" key="7">
    <source>
        <dbReference type="EMBL" id="MBK7415939.1"/>
    </source>
</evidence>